<evidence type="ECO:0000256" key="1">
    <source>
        <dbReference type="SAM" id="MobiDB-lite"/>
    </source>
</evidence>
<feature type="compositionally biased region" description="Basic and acidic residues" evidence="1">
    <location>
        <begin position="388"/>
        <end position="402"/>
    </location>
</feature>
<keyword evidence="3" id="KW-1185">Reference proteome</keyword>
<feature type="region of interest" description="Disordered" evidence="1">
    <location>
        <begin position="380"/>
        <end position="411"/>
    </location>
</feature>
<dbReference type="Proteomes" id="UP000077315">
    <property type="component" value="Unassembled WGS sequence"/>
</dbReference>
<feature type="region of interest" description="Disordered" evidence="1">
    <location>
        <begin position="196"/>
        <end position="224"/>
    </location>
</feature>
<organism evidence="2 3">
    <name type="scientific">Phycomyces blakesleeanus (strain ATCC 8743b / DSM 1359 / FGSC 10004 / NBRC 33097 / NRRL 1555)</name>
    <dbReference type="NCBI Taxonomy" id="763407"/>
    <lineage>
        <taxon>Eukaryota</taxon>
        <taxon>Fungi</taxon>
        <taxon>Fungi incertae sedis</taxon>
        <taxon>Mucoromycota</taxon>
        <taxon>Mucoromycotina</taxon>
        <taxon>Mucoromycetes</taxon>
        <taxon>Mucorales</taxon>
        <taxon>Phycomycetaceae</taxon>
        <taxon>Phycomyces</taxon>
    </lineage>
</organism>
<dbReference type="STRING" id="763407.A0A162V7H4"/>
<evidence type="ECO:0000313" key="3">
    <source>
        <dbReference type="Proteomes" id="UP000077315"/>
    </source>
</evidence>
<reference evidence="3" key="1">
    <citation type="submission" date="2015-06" db="EMBL/GenBank/DDBJ databases">
        <title>Expansion of signal transduction pathways in fungi by whole-genome duplication.</title>
        <authorList>
            <consortium name="DOE Joint Genome Institute"/>
            <person name="Corrochano L.M."/>
            <person name="Kuo A."/>
            <person name="Marcet-Houben M."/>
            <person name="Polaino S."/>
            <person name="Salamov A."/>
            <person name="Villalobos J.M."/>
            <person name="Alvarez M.I."/>
            <person name="Avalos J."/>
            <person name="Benito E.P."/>
            <person name="Benoit I."/>
            <person name="Burger G."/>
            <person name="Camino L.P."/>
            <person name="Canovas D."/>
            <person name="Cerda-Olmedo E."/>
            <person name="Cheng J.-F."/>
            <person name="Dominguez A."/>
            <person name="Elias M."/>
            <person name="Eslava A.P."/>
            <person name="Glaser F."/>
            <person name="Grimwood J."/>
            <person name="Gutierrez G."/>
            <person name="Heitman J."/>
            <person name="Henrissat B."/>
            <person name="Iturriaga E.A."/>
            <person name="Lang B.F."/>
            <person name="Lavin J.L."/>
            <person name="Lee S."/>
            <person name="Li W."/>
            <person name="Lindquist E."/>
            <person name="Lopez-Garcia S."/>
            <person name="Luque E.M."/>
            <person name="Marcos A.T."/>
            <person name="Martin J."/>
            <person name="McCluskey K."/>
            <person name="Medina H.R."/>
            <person name="Miralles-Duran A."/>
            <person name="Miyazaki A."/>
            <person name="Munoz-Torres E."/>
            <person name="Oguiza J.A."/>
            <person name="Ohm R."/>
            <person name="Olmedo M."/>
            <person name="Orejas M."/>
            <person name="Ortiz-Castellanos L."/>
            <person name="Pisabarro A.G."/>
            <person name="Rodriguez-Romero J."/>
            <person name="Ruiz-Herrera J."/>
            <person name="Ruiz-Vazquez R."/>
            <person name="Sanz C."/>
            <person name="Schackwitz W."/>
            <person name="Schmutz J."/>
            <person name="Shahriari M."/>
            <person name="Shelest E."/>
            <person name="Silva-Franco F."/>
            <person name="Soanes D."/>
            <person name="Syed K."/>
            <person name="Tagua V.G."/>
            <person name="Talbot N.J."/>
            <person name="Thon M."/>
            <person name="De vries R.P."/>
            <person name="Wiebenga A."/>
            <person name="Yadav J.S."/>
            <person name="Braun E.L."/>
            <person name="Baker S."/>
            <person name="Garre V."/>
            <person name="Horwitz B."/>
            <person name="Torres-Martinez S."/>
            <person name="Idnurm A."/>
            <person name="Herrera-Estrella A."/>
            <person name="Gabaldon T."/>
            <person name="Grigoriev I.V."/>
        </authorList>
    </citation>
    <scope>NUCLEOTIDE SEQUENCE [LARGE SCALE GENOMIC DNA]</scope>
    <source>
        <strain evidence="3">NRRL 1555(-)</strain>
    </source>
</reference>
<proteinExistence type="predicted"/>
<sequence length="434" mass="48061">MNGARNGHYMIHSLSLDLQGNKNALGRLCLHKHALLHSLELVLHFILIVMSPSKRNLVLPSSMASPNRIFLSSIPIMSCPKTEGHSGMYSQPQEIRPFVVSKEFALRSNSYIINDRHKARKENDPLEHYSNTRSSPRVATTLADPIDPSINTWSSSNSVTSTEGSTVATSLSSQNSLLLCSSRGFLMTPQSLVESVPHSKPTALSGQLPKPIHHTPSHRGTTSSFTSAIPTALYYGSRQVRKYLRAVITPQSKSDFEDMLQHGFICSHTYTPNDDECSVRTTTTHYYDALDSLSIQPCNRCGPDHRQMTLRITLTPWHCRATETEIYGQPSAARNAHGLSVVLNKSMSTASKLSSSWLSSTVSQTRSDIISFRQQPLPTVTQSAPLVHKSDRSKKDTRKDMGKSQNVVPVQSHSTALAFGSRCSYTRQSKETRI</sequence>
<gene>
    <name evidence="2" type="ORF">PHYBLDRAFT_138157</name>
</gene>
<dbReference type="OrthoDB" id="5380370at2759"/>
<name>A0A162V7H4_PHYB8</name>
<protein>
    <submittedName>
        <fullName evidence="2">Uncharacterized protein</fullName>
    </submittedName>
</protein>
<dbReference type="InParanoid" id="A0A162V7H4"/>
<evidence type="ECO:0000313" key="2">
    <source>
        <dbReference type="EMBL" id="OAD80603.1"/>
    </source>
</evidence>
<accession>A0A162V7H4</accession>
<dbReference type="RefSeq" id="XP_018298643.1">
    <property type="nucleotide sequence ID" value="XM_018429948.1"/>
</dbReference>
<dbReference type="AlphaFoldDB" id="A0A162V7H4"/>
<dbReference type="VEuPathDB" id="FungiDB:PHYBLDRAFT_138157"/>
<dbReference type="EMBL" id="KV440971">
    <property type="protein sequence ID" value="OAD80603.1"/>
    <property type="molecule type" value="Genomic_DNA"/>
</dbReference>
<dbReference type="GeneID" id="28990854"/>